<feature type="compositionally biased region" description="Polar residues" evidence="1">
    <location>
        <begin position="40"/>
        <end position="56"/>
    </location>
</feature>
<organism evidence="4 6">
    <name type="scientific">Gibberella zeae</name>
    <name type="common">Wheat head blight fungus</name>
    <name type="synonym">Fusarium graminearum</name>
    <dbReference type="NCBI Taxonomy" id="5518"/>
    <lineage>
        <taxon>Eukaryota</taxon>
        <taxon>Fungi</taxon>
        <taxon>Dikarya</taxon>
        <taxon>Ascomycota</taxon>
        <taxon>Pezizomycotina</taxon>
        <taxon>Sordariomycetes</taxon>
        <taxon>Hypocreomycetidae</taxon>
        <taxon>Hypocreales</taxon>
        <taxon>Nectriaceae</taxon>
        <taxon>Fusarium</taxon>
    </lineage>
</organism>
<dbReference type="OMA" id="RWGIYHT"/>
<reference evidence="5" key="1">
    <citation type="submission" date="2019-04" db="EMBL/GenBank/DDBJ databases">
        <authorList>
            <person name="Melise S."/>
            <person name="Noan J."/>
            <person name="Okalmin O."/>
        </authorList>
    </citation>
    <scope>NUCLEOTIDE SEQUENCE</scope>
    <source>
        <strain evidence="5">FN9</strain>
    </source>
</reference>
<feature type="domain" description="Ecp2 effector protein-like" evidence="3">
    <location>
        <begin position="38"/>
        <end position="134"/>
    </location>
</feature>
<sequence>MQFNASLLTLLMATLAAAQPVSQNPSALSFEKRGQEDQCGDSTFENKSSGGSPKVSDCQQIARNIAGGGKWTVGAGGEHHQLVQYGTCAFGAQGAGSNMNAAFIGNTDIIDLINDSIRRFEWNGLVGASGVMGCRSMTGLVGGVNMRWGIYHN</sequence>
<feature type="region of interest" description="Disordered" evidence="1">
    <location>
        <begin position="31"/>
        <end position="56"/>
    </location>
</feature>
<dbReference type="Proteomes" id="UP000746612">
    <property type="component" value="Unassembled WGS sequence"/>
</dbReference>
<dbReference type="EMBL" id="CAJPIJ010000185">
    <property type="protein sequence ID" value="CAG2007123.1"/>
    <property type="molecule type" value="Genomic_DNA"/>
</dbReference>
<dbReference type="AlphaFoldDB" id="A0A2H3H065"/>
<dbReference type="OrthoDB" id="73875at2759"/>
<evidence type="ECO:0000313" key="5">
    <source>
        <dbReference type="EMBL" id="VIO56239.1"/>
    </source>
</evidence>
<gene>
    <name evidence="5" type="ORF">FUG_LOCUS202876</name>
    <name evidence="4" type="ORF">MDCFG202_LOCUS534592</name>
</gene>
<accession>A0A2H3H065</accession>
<dbReference type="EMBL" id="CAAKMV010000123">
    <property type="protein sequence ID" value="VIO56239.1"/>
    <property type="molecule type" value="Genomic_DNA"/>
</dbReference>
<evidence type="ECO:0000259" key="3">
    <source>
        <dbReference type="Pfam" id="PF14856"/>
    </source>
</evidence>
<name>A0A2H3H065_GIBZA</name>
<reference evidence="4" key="2">
    <citation type="submission" date="2021-03" db="EMBL/GenBank/DDBJ databases">
        <authorList>
            <person name="Alouane T."/>
            <person name="Langin T."/>
            <person name="Bonhomme L."/>
        </authorList>
    </citation>
    <scope>NUCLEOTIDE SEQUENCE</scope>
    <source>
        <strain evidence="4">MDC_Fg202</strain>
    </source>
</reference>
<evidence type="ECO:0000313" key="4">
    <source>
        <dbReference type="EMBL" id="CAG2007123.1"/>
    </source>
</evidence>
<evidence type="ECO:0000256" key="1">
    <source>
        <dbReference type="SAM" id="MobiDB-lite"/>
    </source>
</evidence>
<dbReference type="Pfam" id="PF14856">
    <property type="entry name" value="Hce2"/>
    <property type="match status" value="1"/>
</dbReference>
<dbReference type="InterPro" id="IPR029226">
    <property type="entry name" value="Ecp2-like"/>
</dbReference>
<feature type="signal peptide" evidence="2">
    <location>
        <begin position="1"/>
        <end position="18"/>
    </location>
</feature>
<evidence type="ECO:0000313" key="6">
    <source>
        <dbReference type="Proteomes" id="UP000746612"/>
    </source>
</evidence>
<proteinExistence type="predicted"/>
<evidence type="ECO:0000256" key="2">
    <source>
        <dbReference type="SAM" id="SignalP"/>
    </source>
</evidence>
<feature type="chain" id="PRO_5041061587" description="Ecp2 effector protein-like domain-containing protein" evidence="2">
    <location>
        <begin position="19"/>
        <end position="153"/>
    </location>
</feature>
<keyword evidence="2" id="KW-0732">Signal</keyword>
<protein>
    <recommendedName>
        <fullName evidence="3">Ecp2 effector protein-like domain-containing protein</fullName>
    </recommendedName>
</protein>